<feature type="compositionally biased region" description="Basic and acidic residues" evidence="3">
    <location>
        <begin position="9"/>
        <end position="19"/>
    </location>
</feature>
<dbReference type="Pfam" id="PF00076">
    <property type="entry name" value="RRM_1"/>
    <property type="match status" value="2"/>
</dbReference>
<accession>A0A921ZIQ6</accession>
<dbReference type="AlphaFoldDB" id="A0A921ZIQ6"/>
<dbReference type="PANTHER" id="PTHR48027">
    <property type="entry name" value="HETEROGENEOUS NUCLEAR RIBONUCLEOPROTEIN 87F-RELATED"/>
    <property type="match status" value="1"/>
</dbReference>
<dbReference type="Gene3D" id="3.30.70.330">
    <property type="match status" value="4"/>
</dbReference>
<dbReference type="EMBL" id="JH668556">
    <property type="protein sequence ID" value="KAG6457779.1"/>
    <property type="molecule type" value="Genomic_DNA"/>
</dbReference>
<dbReference type="GO" id="GO:0003723">
    <property type="term" value="F:RNA binding"/>
    <property type="evidence" value="ECO:0007669"/>
    <property type="project" value="UniProtKB-UniRule"/>
</dbReference>
<evidence type="ECO:0000313" key="5">
    <source>
        <dbReference type="EMBL" id="KAG6457779.1"/>
    </source>
</evidence>
<reference evidence="5" key="1">
    <citation type="journal article" date="2016" name="Insect Biochem. Mol. Biol.">
        <title>Multifaceted biological insights from a draft genome sequence of the tobacco hornworm moth, Manduca sexta.</title>
        <authorList>
            <person name="Kanost M.R."/>
            <person name="Arrese E.L."/>
            <person name="Cao X."/>
            <person name="Chen Y.R."/>
            <person name="Chellapilla S."/>
            <person name="Goldsmith M.R."/>
            <person name="Grosse-Wilde E."/>
            <person name="Heckel D.G."/>
            <person name="Herndon N."/>
            <person name="Jiang H."/>
            <person name="Papanicolaou A."/>
            <person name="Qu J."/>
            <person name="Soulages J.L."/>
            <person name="Vogel H."/>
            <person name="Walters J."/>
            <person name="Waterhouse R.M."/>
            <person name="Ahn S.J."/>
            <person name="Almeida F.C."/>
            <person name="An C."/>
            <person name="Aqrawi P."/>
            <person name="Bretschneider A."/>
            <person name="Bryant W.B."/>
            <person name="Bucks S."/>
            <person name="Chao H."/>
            <person name="Chevignon G."/>
            <person name="Christen J.M."/>
            <person name="Clarke D.F."/>
            <person name="Dittmer N.T."/>
            <person name="Ferguson L.C.F."/>
            <person name="Garavelou S."/>
            <person name="Gordon K.H.J."/>
            <person name="Gunaratna R.T."/>
            <person name="Han Y."/>
            <person name="Hauser F."/>
            <person name="He Y."/>
            <person name="Heidel-Fischer H."/>
            <person name="Hirsh A."/>
            <person name="Hu Y."/>
            <person name="Jiang H."/>
            <person name="Kalra D."/>
            <person name="Klinner C."/>
            <person name="Konig C."/>
            <person name="Kovar C."/>
            <person name="Kroll A.R."/>
            <person name="Kuwar S.S."/>
            <person name="Lee S.L."/>
            <person name="Lehman R."/>
            <person name="Li K."/>
            <person name="Li Z."/>
            <person name="Liang H."/>
            <person name="Lovelace S."/>
            <person name="Lu Z."/>
            <person name="Mansfield J.H."/>
            <person name="McCulloch K.J."/>
            <person name="Mathew T."/>
            <person name="Morton B."/>
            <person name="Muzny D.M."/>
            <person name="Neunemann D."/>
            <person name="Ongeri F."/>
            <person name="Pauchet Y."/>
            <person name="Pu L.L."/>
            <person name="Pyrousis I."/>
            <person name="Rao X.J."/>
            <person name="Redding A."/>
            <person name="Roesel C."/>
            <person name="Sanchez-Gracia A."/>
            <person name="Schaack S."/>
            <person name="Shukla A."/>
            <person name="Tetreau G."/>
            <person name="Wang Y."/>
            <person name="Xiong G.H."/>
            <person name="Traut W."/>
            <person name="Walsh T.K."/>
            <person name="Worley K.C."/>
            <person name="Wu D."/>
            <person name="Wu W."/>
            <person name="Wu Y.Q."/>
            <person name="Zhang X."/>
            <person name="Zou Z."/>
            <person name="Zucker H."/>
            <person name="Briscoe A.D."/>
            <person name="Burmester T."/>
            <person name="Clem R.J."/>
            <person name="Feyereisen R."/>
            <person name="Grimmelikhuijzen C.J.P."/>
            <person name="Hamodrakas S.J."/>
            <person name="Hansson B.S."/>
            <person name="Huguet E."/>
            <person name="Jermiin L.S."/>
            <person name="Lan Q."/>
            <person name="Lehman H.K."/>
            <person name="Lorenzen M."/>
            <person name="Merzendorfer H."/>
            <person name="Michalopoulos I."/>
            <person name="Morton D.B."/>
            <person name="Muthukrishnan S."/>
            <person name="Oakeshott J.G."/>
            <person name="Palmer W."/>
            <person name="Park Y."/>
            <person name="Passarelli A.L."/>
            <person name="Rozas J."/>
            <person name="Schwartz L.M."/>
            <person name="Smith W."/>
            <person name="Southgate A."/>
            <person name="Vilcinskas A."/>
            <person name="Vogt R."/>
            <person name="Wang P."/>
            <person name="Werren J."/>
            <person name="Yu X.Q."/>
            <person name="Zhou J.J."/>
            <person name="Brown S.J."/>
            <person name="Scherer S.E."/>
            <person name="Richards S."/>
            <person name="Blissard G.W."/>
        </authorList>
    </citation>
    <scope>NUCLEOTIDE SEQUENCE</scope>
</reference>
<sequence>MNNWNQSTRNDDRNDDKPPYSRVFVVCSKQMREDDLRPVFEKYGNIDDVHMPRDRTTGESRGIAYIKYAKTSSAAAAIQDLHLTTLPNNSHKPIKVMVATNKNDSQNNNPDKYRRLFIKVPKECSESEIRSHFSTFGRVESVRLQRDKVTDECKGFAYVHYTTFLDAAKALEECDRKYKPIFATPKDELKRGRNSLESFESYSSNFSLHKDSYHDYHHPRDDKRDNVMSLIKSKPQEYDTVAVTCSPPVLQKYLERLFNVIPGMMQCKYSLDQYNGCCKAFVTYDSEKSASYAVEKLNNFEYPSGEIISVKPDENPLSKAANNLTSIVNNIKNAVEGNPDLLQLADAIAEASTLIKAASSGREIKSEAQDNYCSVNLPPVQPMSSNNKVAQRCFLVFKPHPPPVSVLRDTFCRFGDLIDVATFPNKTFGFAKYASVKSAQDAMKTLHEATLCGIKLKVLEADEKVSNDNKMNVDNEPTEHDTERKRMKLDRDN</sequence>
<dbReference type="InterPro" id="IPR000504">
    <property type="entry name" value="RRM_dom"/>
</dbReference>
<evidence type="ECO:0000256" key="3">
    <source>
        <dbReference type="SAM" id="MobiDB-lite"/>
    </source>
</evidence>
<feature type="domain" description="RRM" evidence="4">
    <location>
        <begin position="407"/>
        <end position="463"/>
    </location>
</feature>
<dbReference type="InterPro" id="IPR035979">
    <property type="entry name" value="RBD_domain_sf"/>
</dbReference>
<feature type="region of interest" description="Disordered" evidence="3">
    <location>
        <begin position="467"/>
        <end position="493"/>
    </location>
</feature>
<dbReference type="CDD" id="cd12366">
    <property type="entry name" value="RRM1_RBM45"/>
    <property type="match status" value="1"/>
</dbReference>
<feature type="domain" description="RRM" evidence="4">
    <location>
        <begin position="114"/>
        <end position="188"/>
    </location>
</feature>
<evidence type="ECO:0000313" key="6">
    <source>
        <dbReference type="Proteomes" id="UP000791440"/>
    </source>
</evidence>
<dbReference type="PROSITE" id="PS50102">
    <property type="entry name" value="RRM"/>
    <property type="match status" value="3"/>
</dbReference>
<keyword evidence="6" id="KW-1185">Reference proteome</keyword>
<evidence type="ECO:0000256" key="2">
    <source>
        <dbReference type="PROSITE-ProRule" id="PRU00176"/>
    </source>
</evidence>
<dbReference type="InterPro" id="IPR012677">
    <property type="entry name" value="Nucleotide-bd_a/b_plait_sf"/>
</dbReference>
<name>A0A921ZIQ6_MANSE</name>
<gene>
    <name evidence="5" type="ORF">O3G_MSEX010472</name>
</gene>
<dbReference type="SUPFAM" id="SSF54928">
    <property type="entry name" value="RNA-binding domain, RBD"/>
    <property type="match status" value="4"/>
</dbReference>
<evidence type="ECO:0000259" key="4">
    <source>
        <dbReference type="PROSITE" id="PS50102"/>
    </source>
</evidence>
<protein>
    <recommendedName>
        <fullName evidence="4">RRM domain-containing protein</fullName>
    </recommendedName>
</protein>
<dbReference type="InterPro" id="IPR034203">
    <property type="entry name" value="RBM45_RRM1"/>
</dbReference>
<organism evidence="5 6">
    <name type="scientific">Manduca sexta</name>
    <name type="common">Tobacco hawkmoth</name>
    <name type="synonym">Tobacco hornworm</name>
    <dbReference type="NCBI Taxonomy" id="7130"/>
    <lineage>
        <taxon>Eukaryota</taxon>
        <taxon>Metazoa</taxon>
        <taxon>Ecdysozoa</taxon>
        <taxon>Arthropoda</taxon>
        <taxon>Hexapoda</taxon>
        <taxon>Insecta</taxon>
        <taxon>Pterygota</taxon>
        <taxon>Neoptera</taxon>
        <taxon>Endopterygota</taxon>
        <taxon>Lepidoptera</taxon>
        <taxon>Glossata</taxon>
        <taxon>Ditrysia</taxon>
        <taxon>Bombycoidea</taxon>
        <taxon>Sphingidae</taxon>
        <taxon>Sphinginae</taxon>
        <taxon>Sphingini</taxon>
        <taxon>Manduca</taxon>
    </lineage>
</organism>
<evidence type="ECO:0000256" key="1">
    <source>
        <dbReference type="ARBA" id="ARBA00022884"/>
    </source>
</evidence>
<proteinExistence type="predicted"/>
<dbReference type="InterPro" id="IPR052462">
    <property type="entry name" value="SLIRP/GR-RBP-like"/>
</dbReference>
<dbReference type="SMART" id="SM00360">
    <property type="entry name" value="RRM"/>
    <property type="match status" value="4"/>
</dbReference>
<feature type="region of interest" description="Disordered" evidence="3">
    <location>
        <begin position="1"/>
        <end position="20"/>
    </location>
</feature>
<reference evidence="5" key="2">
    <citation type="submission" date="2020-12" db="EMBL/GenBank/DDBJ databases">
        <authorList>
            <person name="Kanost M."/>
        </authorList>
    </citation>
    <scope>NUCLEOTIDE SEQUENCE</scope>
</reference>
<dbReference type="OrthoDB" id="78437at2759"/>
<comment type="caution">
    <text evidence="5">The sequence shown here is derived from an EMBL/GenBank/DDBJ whole genome shotgun (WGS) entry which is preliminary data.</text>
</comment>
<dbReference type="Proteomes" id="UP000791440">
    <property type="component" value="Unassembled WGS sequence"/>
</dbReference>
<feature type="domain" description="RRM" evidence="4">
    <location>
        <begin position="21"/>
        <end position="101"/>
    </location>
</feature>
<keyword evidence="1 2" id="KW-0694">RNA-binding</keyword>